<evidence type="ECO:0000313" key="7">
    <source>
        <dbReference type="EMBL" id="KAK8918821.1"/>
    </source>
</evidence>
<feature type="signal peptide" evidence="5">
    <location>
        <begin position="1"/>
        <end position="28"/>
    </location>
</feature>
<keyword evidence="2 5" id="KW-0732">Signal</keyword>
<proteinExistence type="predicted"/>
<organism evidence="7 8">
    <name type="scientific">Platanthera zijinensis</name>
    <dbReference type="NCBI Taxonomy" id="2320716"/>
    <lineage>
        <taxon>Eukaryota</taxon>
        <taxon>Viridiplantae</taxon>
        <taxon>Streptophyta</taxon>
        <taxon>Embryophyta</taxon>
        <taxon>Tracheophyta</taxon>
        <taxon>Spermatophyta</taxon>
        <taxon>Magnoliopsida</taxon>
        <taxon>Liliopsida</taxon>
        <taxon>Asparagales</taxon>
        <taxon>Orchidaceae</taxon>
        <taxon>Orchidoideae</taxon>
        <taxon>Orchideae</taxon>
        <taxon>Orchidinae</taxon>
        <taxon>Platanthera</taxon>
    </lineage>
</organism>
<feature type="chain" id="PRO_5043047019" evidence="5">
    <location>
        <begin position="29"/>
        <end position="342"/>
    </location>
</feature>
<keyword evidence="4" id="KW-0325">Glycoprotein</keyword>
<dbReference type="PANTHER" id="PTHR48060:SF7">
    <property type="entry name" value="DNA DAMAGE-REPAIR_TOLERATION PROTEIN DRT100"/>
    <property type="match status" value="1"/>
</dbReference>
<evidence type="ECO:0000256" key="2">
    <source>
        <dbReference type="ARBA" id="ARBA00022729"/>
    </source>
</evidence>
<comment type="caution">
    <text evidence="7">The sequence shown here is derived from an EMBL/GenBank/DDBJ whole genome shotgun (WGS) entry which is preliminary data.</text>
</comment>
<evidence type="ECO:0000256" key="4">
    <source>
        <dbReference type="ARBA" id="ARBA00023180"/>
    </source>
</evidence>
<dbReference type="Proteomes" id="UP001418222">
    <property type="component" value="Unassembled WGS sequence"/>
</dbReference>
<evidence type="ECO:0000256" key="1">
    <source>
        <dbReference type="ARBA" id="ARBA00022614"/>
    </source>
</evidence>
<accession>A0AAP0AXR4</accession>
<dbReference type="InterPro" id="IPR013210">
    <property type="entry name" value="LRR_N_plant-typ"/>
</dbReference>
<name>A0AAP0AXR4_9ASPA</name>
<dbReference type="AlphaFoldDB" id="A0AAP0AXR4"/>
<evidence type="ECO:0000256" key="3">
    <source>
        <dbReference type="ARBA" id="ARBA00022737"/>
    </source>
</evidence>
<evidence type="ECO:0000313" key="8">
    <source>
        <dbReference type="Proteomes" id="UP001418222"/>
    </source>
</evidence>
<dbReference type="Gene3D" id="3.80.10.10">
    <property type="entry name" value="Ribonuclease Inhibitor"/>
    <property type="match status" value="1"/>
</dbReference>
<gene>
    <name evidence="7" type="primary">PGIP1</name>
    <name evidence="7" type="ORF">KSP39_PZI021559</name>
</gene>
<reference evidence="7 8" key="1">
    <citation type="journal article" date="2022" name="Nat. Plants">
        <title>Genomes of leafy and leafless Platanthera orchids illuminate the evolution of mycoheterotrophy.</title>
        <authorList>
            <person name="Li M.H."/>
            <person name="Liu K.W."/>
            <person name="Li Z."/>
            <person name="Lu H.C."/>
            <person name="Ye Q.L."/>
            <person name="Zhang D."/>
            <person name="Wang J.Y."/>
            <person name="Li Y.F."/>
            <person name="Zhong Z.M."/>
            <person name="Liu X."/>
            <person name="Yu X."/>
            <person name="Liu D.K."/>
            <person name="Tu X.D."/>
            <person name="Liu B."/>
            <person name="Hao Y."/>
            <person name="Liao X.Y."/>
            <person name="Jiang Y.T."/>
            <person name="Sun W.H."/>
            <person name="Chen J."/>
            <person name="Chen Y.Q."/>
            <person name="Ai Y."/>
            <person name="Zhai J.W."/>
            <person name="Wu S.S."/>
            <person name="Zhou Z."/>
            <person name="Hsiao Y.Y."/>
            <person name="Wu W.L."/>
            <person name="Chen Y.Y."/>
            <person name="Lin Y.F."/>
            <person name="Hsu J.L."/>
            <person name="Li C.Y."/>
            <person name="Wang Z.W."/>
            <person name="Zhao X."/>
            <person name="Zhong W.Y."/>
            <person name="Ma X.K."/>
            <person name="Ma L."/>
            <person name="Huang J."/>
            <person name="Chen G.Z."/>
            <person name="Huang M.Z."/>
            <person name="Huang L."/>
            <person name="Peng D.H."/>
            <person name="Luo Y.B."/>
            <person name="Zou S.Q."/>
            <person name="Chen S.P."/>
            <person name="Lan S."/>
            <person name="Tsai W.C."/>
            <person name="Van de Peer Y."/>
            <person name="Liu Z.J."/>
        </authorList>
    </citation>
    <scope>NUCLEOTIDE SEQUENCE [LARGE SCALE GENOMIC DNA]</scope>
    <source>
        <strain evidence="7">Lor287</strain>
    </source>
</reference>
<keyword evidence="8" id="KW-1185">Reference proteome</keyword>
<dbReference type="FunFam" id="3.80.10.10:FF:000041">
    <property type="entry name" value="LRR receptor-like serine/threonine-protein kinase ERECTA"/>
    <property type="match status" value="1"/>
</dbReference>
<dbReference type="SUPFAM" id="SSF52058">
    <property type="entry name" value="L domain-like"/>
    <property type="match status" value="1"/>
</dbReference>
<dbReference type="Pfam" id="PF00560">
    <property type="entry name" value="LRR_1"/>
    <property type="match status" value="4"/>
</dbReference>
<dbReference type="InterPro" id="IPR053211">
    <property type="entry name" value="DNA_repair-toleration"/>
</dbReference>
<keyword evidence="1" id="KW-0433">Leucine-rich repeat</keyword>
<feature type="domain" description="Leucine-rich repeat-containing N-terminal plant-type" evidence="6">
    <location>
        <begin position="32"/>
        <end position="68"/>
    </location>
</feature>
<keyword evidence="3" id="KW-0677">Repeat</keyword>
<dbReference type="InterPro" id="IPR001611">
    <property type="entry name" value="Leu-rich_rpt"/>
</dbReference>
<evidence type="ECO:0000259" key="6">
    <source>
        <dbReference type="Pfam" id="PF08263"/>
    </source>
</evidence>
<protein>
    <submittedName>
        <fullName evidence="7">Polygalacturonase inhibitor 1</fullName>
    </submittedName>
</protein>
<dbReference type="InterPro" id="IPR032675">
    <property type="entry name" value="LRR_dom_sf"/>
</dbReference>
<dbReference type="Pfam" id="PF08263">
    <property type="entry name" value="LRRNT_2"/>
    <property type="match status" value="1"/>
</dbReference>
<evidence type="ECO:0000256" key="5">
    <source>
        <dbReference type="SAM" id="SignalP"/>
    </source>
</evidence>
<dbReference type="PANTHER" id="PTHR48060">
    <property type="entry name" value="DNA DAMAGE-REPAIR/TOLERATION PROTEIN DRT100"/>
    <property type="match status" value="1"/>
</dbReference>
<dbReference type="EMBL" id="JBBWWQ010000019">
    <property type="protein sequence ID" value="KAK8918821.1"/>
    <property type="molecule type" value="Genomic_DNA"/>
</dbReference>
<sequence length="342" mass="37499">MAAHNHFVPISLLLGLYFFFLASLPALACDAGDRAVLLKIKARFQNPGKFTSWNESTNCCTWYGVKCNPHIDDGGRVTSLNYWNDGAASEGLSGRLPDELGDLPFLSDLSLANHTNLYGVLPLTLTRLNRLSFLYLPRNSLSGSLPSFLTQIRSLTFINLASNKFSGLIPPEFSNFPALQALALQDNNLEGVIPSTIGNLSKSFLPLALLLTGNMLSGNIPKELLAANWELLDLSHNKLTGDPTALFAANKATKYMDLSFNKLEFDMTGIEFPVKLITLTLENNMITGSIPAQINHLNDLLIFDVSSNQLCGIIPAGPVMDRFDNTHFFPNKCLCRSKVSCL</sequence>